<sequence>MDKQNNSTPAATEVENQSDLFKKEILWQSKKIIKLEQKITEMLVSIDHLKYLMIKNANEQLKNVENQDCIKLIIKDTRLKDIDEYIKELTSDFIGNFGFEPSKLFLTAEGDSLSIRMYLN</sequence>
<accession>A0A5M8RH62</accession>
<reference evidence="1 2" key="1">
    <citation type="submission" date="2018-08" db="EMBL/GenBank/DDBJ databases">
        <title>Bacillus phenotypic plasticity.</title>
        <authorList>
            <person name="Hurtado E."/>
        </authorList>
    </citation>
    <scope>NUCLEOTIDE SEQUENCE [LARGE SCALE GENOMIC DNA]</scope>
    <source>
        <strain evidence="1 2">427</strain>
    </source>
</reference>
<dbReference type="AlphaFoldDB" id="A0A5M8RH62"/>
<dbReference type="Proteomes" id="UP000324326">
    <property type="component" value="Unassembled WGS sequence"/>
</dbReference>
<comment type="caution">
    <text evidence="1">The sequence shown here is derived from an EMBL/GenBank/DDBJ whole genome shotgun (WGS) entry which is preliminary data.</text>
</comment>
<name>A0A5M8RH62_9BACI</name>
<evidence type="ECO:0000313" key="1">
    <source>
        <dbReference type="EMBL" id="KAA6447559.1"/>
    </source>
</evidence>
<evidence type="ECO:0000313" key="2">
    <source>
        <dbReference type="Proteomes" id="UP000324326"/>
    </source>
</evidence>
<gene>
    <name evidence="1" type="ORF">DX927_19990</name>
</gene>
<proteinExistence type="predicted"/>
<protein>
    <submittedName>
        <fullName evidence="1">Uncharacterized protein</fullName>
    </submittedName>
</protein>
<dbReference type="RefSeq" id="WP_148958283.1">
    <property type="nucleotide sequence ID" value="NZ_QSND01000005.1"/>
</dbReference>
<dbReference type="EMBL" id="QSND01000005">
    <property type="protein sequence ID" value="KAA6447559.1"/>
    <property type="molecule type" value="Genomic_DNA"/>
</dbReference>
<organism evidence="1 2">
    <name type="scientific">Bacillus swezeyi</name>
    <dbReference type="NCBI Taxonomy" id="1925020"/>
    <lineage>
        <taxon>Bacteria</taxon>
        <taxon>Bacillati</taxon>
        <taxon>Bacillota</taxon>
        <taxon>Bacilli</taxon>
        <taxon>Bacillales</taxon>
        <taxon>Bacillaceae</taxon>
        <taxon>Bacillus</taxon>
    </lineage>
</organism>